<feature type="non-terminal residue" evidence="2">
    <location>
        <position position="1"/>
    </location>
</feature>
<evidence type="ECO:0000313" key="2">
    <source>
        <dbReference type="EMBL" id="MCI65892.1"/>
    </source>
</evidence>
<protein>
    <submittedName>
        <fullName evidence="2">Uncharacterized protein</fullName>
    </submittedName>
</protein>
<evidence type="ECO:0000256" key="1">
    <source>
        <dbReference type="SAM" id="MobiDB-lite"/>
    </source>
</evidence>
<dbReference type="AlphaFoldDB" id="A0A392TXP3"/>
<feature type="region of interest" description="Disordered" evidence="1">
    <location>
        <begin position="1"/>
        <end position="50"/>
    </location>
</feature>
<organism evidence="2 3">
    <name type="scientific">Trifolium medium</name>
    <dbReference type="NCBI Taxonomy" id="97028"/>
    <lineage>
        <taxon>Eukaryota</taxon>
        <taxon>Viridiplantae</taxon>
        <taxon>Streptophyta</taxon>
        <taxon>Embryophyta</taxon>
        <taxon>Tracheophyta</taxon>
        <taxon>Spermatophyta</taxon>
        <taxon>Magnoliopsida</taxon>
        <taxon>eudicotyledons</taxon>
        <taxon>Gunneridae</taxon>
        <taxon>Pentapetalae</taxon>
        <taxon>rosids</taxon>
        <taxon>fabids</taxon>
        <taxon>Fabales</taxon>
        <taxon>Fabaceae</taxon>
        <taxon>Papilionoideae</taxon>
        <taxon>50 kb inversion clade</taxon>
        <taxon>NPAAA clade</taxon>
        <taxon>Hologalegina</taxon>
        <taxon>IRL clade</taxon>
        <taxon>Trifolieae</taxon>
        <taxon>Trifolium</taxon>
    </lineage>
</organism>
<sequence>PVESPETLEDTTTSEASPEPEGEEVDAKETVQPKNTFKYKSSELGIPRKT</sequence>
<keyword evidence="3" id="KW-1185">Reference proteome</keyword>
<comment type="caution">
    <text evidence="2">The sequence shown here is derived from an EMBL/GenBank/DDBJ whole genome shotgun (WGS) entry which is preliminary data.</text>
</comment>
<evidence type="ECO:0000313" key="3">
    <source>
        <dbReference type="Proteomes" id="UP000265520"/>
    </source>
</evidence>
<proteinExistence type="predicted"/>
<dbReference type="EMBL" id="LXQA010684633">
    <property type="protein sequence ID" value="MCI65892.1"/>
    <property type="molecule type" value="Genomic_DNA"/>
</dbReference>
<dbReference type="Proteomes" id="UP000265520">
    <property type="component" value="Unassembled WGS sequence"/>
</dbReference>
<reference evidence="2 3" key="1">
    <citation type="journal article" date="2018" name="Front. Plant Sci.">
        <title>Red Clover (Trifolium pratense) and Zigzag Clover (T. medium) - A Picture of Genomic Similarities and Differences.</title>
        <authorList>
            <person name="Dluhosova J."/>
            <person name="Istvanek J."/>
            <person name="Nedelnik J."/>
            <person name="Repkova J."/>
        </authorList>
    </citation>
    <scope>NUCLEOTIDE SEQUENCE [LARGE SCALE GENOMIC DNA]</scope>
    <source>
        <strain evidence="3">cv. 10/8</strain>
        <tissue evidence="2">Leaf</tissue>
    </source>
</reference>
<accession>A0A392TXP3</accession>
<name>A0A392TXP3_9FABA</name>